<dbReference type="InterPro" id="IPR050553">
    <property type="entry name" value="Thioredoxin_ResA/DsbE_sf"/>
</dbReference>
<dbReference type="PANTHER" id="PTHR42852">
    <property type="entry name" value="THIOL:DISULFIDE INTERCHANGE PROTEIN DSBE"/>
    <property type="match status" value="1"/>
</dbReference>
<dbReference type="OrthoDB" id="9799230at2"/>
<dbReference type="GO" id="GO:0016491">
    <property type="term" value="F:oxidoreductase activity"/>
    <property type="evidence" value="ECO:0007669"/>
    <property type="project" value="InterPro"/>
</dbReference>
<dbReference type="AlphaFoldDB" id="A0A5C6C243"/>
<dbReference type="PANTHER" id="PTHR42852:SF13">
    <property type="entry name" value="PROTEIN DIPZ"/>
    <property type="match status" value="1"/>
</dbReference>
<reference evidence="2 3" key="1">
    <citation type="journal article" date="2020" name="Antonie Van Leeuwenhoek">
        <title>Rhodopirellula heiligendammensis sp. nov., Rhodopirellula pilleata sp. nov., and Rhodopirellula solitaria sp. nov. isolated from natural or artificial marine surfaces in Northern Germany and California, USA, and emended description of the genus Rhodopirellula.</title>
        <authorList>
            <person name="Kallscheuer N."/>
            <person name="Wiegand S."/>
            <person name="Jogler M."/>
            <person name="Boedeker C."/>
            <person name="Peeters S.H."/>
            <person name="Rast P."/>
            <person name="Heuer A."/>
            <person name="Jetten M.S.M."/>
            <person name="Rohde M."/>
            <person name="Jogler C."/>
        </authorList>
    </citation>
    <scope>NUCLEOTIDE SEQUENCE [LARGE SCALE GENOMIC DNA]</scope>
    <source>
        <strain evidence="2 3">Poly21</strain>
    </source>
</reference>
<dbReference type="Pfam" id="PF00578">
    <property type="entry name" value="AhpC-TSA"/>
    <property type="match status" value="1"/>
</dbReference>
<comment type="caution">
    <text evidence="2">The sequence shown here is derived from an EMBL/GenBank/DDBJ whole genome shotgun (WGS) entry which is preliminary data.</text>
</comment>
<dbReference type="PROSITE" id="PS51352">
    <property type="entry name" value="THIOREDOXIN_2"/>
    <property type="match status" value="1"/>
</dbReference>
<accession>A0A5C6C243</accession>
<evidence type="ECO:0000259" key="1">
    <source>
        <dbReference type="PROSITE" id="PS51352"/>
    </source>
</evidence>
<feature type="domain" description="Thioredoxin" evidence="1">
    <location>
        <begin position="214"/>
        <end position="366"/>
    </location>
</feature>
<gene>
    <name evidence="2" type="primary">resA_3</name>
    <name evidence="2" type="ORF">Poly21_03530</name>
</gene>
<evidence type="ECO:0000313" key="3">
    <source>
        <dbReference type="Proteomes" id="UP000319908"/>
    </source>
</evidence>
<dbReference type="Proteomes" id="UP000319908">
    <property type="component" value="Unassembled WGS sequence"/>
</dbReference>
<dbReference type="EMBL" id="SJPU01000001">
    <property type="protein sequence ID" value="TWU18198.1"/>
    <property type="molecule type" value="Genomic_DNA"/>
</dbReference>
<dbReference type="GO" id="GO:0016209">
    <property type="term" value="F:antioxidant activity"/>
    <property type="evidence" value="ECO:0007669"/>
    <property type="project" value="InterPro"/>
</dbReference>
<evidence type="ECO:0000313" key="2">
    <source>
        <dbReference type="EMBL" id="TWU18198.1"/>
    </source>
</evidence>
<name>A0A5C6C243_9BACT</name>
<dbReference type="InterPro" id="IPR013766">
    <property type="entry name" value="Thioredoxin_domain"/>
</dbReference>
<protein>
    <submittedName>
        <fullName evidence="2">Thiol-disulfide oxidoreductase ResA</fullName>
    </submittedName>
</protein>
<sequence length="367" mass="41378">MNIASLRVASVLLSIAFSCQNWLPSSRADDAATATKSPPYLLQMIRDDAVHQELGLNAATIEQIDQAIAEVDPRWWVSRILPAETQAAEINELTEQLRASLIEILSDDQLQRLKQLERQAAGTRMLQTADAVERLAITASQSEQLKQRFAMTDEETTKIQKQLMDKTIDAEQAGRQTVAVQQEERQTLLQVLSEAQRGKIGAMVGAPFDFATVKRTYPRGPEFVTDGATWIDGEAVNLADLRGKVVVIFFYAFQCINCQRNFPHYLAWHREMADDGLVVIGIQSPETSAERNLAKVTAARISDGFEFPVLFDQASNNWRAWGTTMWPTTYLIDKDGFIRRWWQGEMNWQGTPGEQQMRATIEELLAE</sequence>
<dbReference type="SUPFAM" id="SSF52833">
    <property type="entry name" value="Thioredoxin-like"/>
    <property type="match status" value="1"/>
</dbReference>
<organism evidence="2 3">
    <name type="scientific">Allorhodopirellula heiligendammensis</name>
    <dbReference type="NCBI Taxonomy" id="2714739"/>
    <lineage>
        <taxon>Bacteria</taxon>
        <taxon>Pseudomonadati</taxon>
        <taxon>Planctomycetota</taxon>
        <taxon>Planctomycetia</taxon>
        <taxon>Pirellulales</taxon>
        <taxon>Pirellulaceae</taxon>
        <taxon>Allorhodopirellula</taxon>
    </lineage>
</organism>
<dbReference type="RefSeq" id="WP_146405310.1">
    <property type="nucleotide sequence ID" value="NZ_SJPU01000001.1"/>
</dbReference>
<proteinExistence type="predicted"/>
<dbReference type="InterPro" id="IPR036249">
    <property type="entry name" value="Thioredoxin-like_sf"/>
</dbReference>
<dbReference type="InterPro" id="IPR000866">
    <property type="entry name" value="AhpC/TSA"/>
</dbReference>
<keyword evidence="3" id="KW-1185">Reference proteome</keyword>
<dbReference type="PROSITE" id="PS51257">
    <property type="entry name" value="PROKAR_LIPOPROTEIN"/>
    <property type="match status" value="1"/>
</dbReference>
<dbReference type="Gene3D" id="3.40.30.10">
    <property type="entry name" value="Glutaredoxin"/>
    <property type="match status" value="1"/>
</dbReference>